<dbReference type="EMBL" id="GBRH01227041">
    <property type="protein sequence ID" value="JAD70854.1"/>
    <property type="molecule type" value="Transcribed_RNA"/>
</dbReference>
<dbReference type="AlphaFoldDB" id="A0A0A9C3H4"/>
<name>A0A0A9C3H4_ARUDO</name>
<protein>
    <submittedName>
        <fullName evidence="1">Uncharacterized protein</fullName>
    </submittedName>
</protein>
<reference evidence="1" key="1">
    <citation type="submission" date="2014-09" db="EMBL/GenBank/DDBJ databases">
        <authorList>
            <person name="Magalhaes I.L.F."/>
            <person name="Oliveira U."/>
            <person name="Santos F.R."/>
            <person name="Vidigal T.H.D.A."/>
            <person name="Brescovit A.D."/>
            <person name="Santos A.J."/>
        </authorList>
    </citation>
    <scope>NUCLEOTIDE SEQUENCE</scope>
    <source>
        <tissue evidence="1">Shoot tissue taken approximately 20 cm above the soil surface</tissue>
    </source>
</reference>
<evidence type="ECO:0000313" key="1">
    <source>
        <dbReference type="EMBL" id="JAD70854.1"/>
    </source>
</evidence>
<organism evidence="1">
    <name type="scientific">Arundo donax</name>
    <name type="common">Giant reed</name>
    <name type="synonym">Donax arundinaceus</name>
    <dbReference type="NCBI Taxonomy" id="35708"/>
    <lineage>
        <taxon>Eukaryota</taxon>
        <taxon>Viridiplantae</taxon>
        <taxon>Streptophyta</taxon>
        <taxon>Embryophyta</taxon>
        <taxon>Tracheophyta</taxon>
        <taxon>Spermatophyta</taxon>
        <taxon>Magnoliopsida</taxon>
        <taxon>Liliopsida</taxon>
        <taxon>Poales</taxon>
        <taxon>Poaceae</taxon>
        <taxon>PACMAD clade</taxon>
        <taxon>Arundinoideae</taxon>
        <taxon>Arundineae</taxon>
        <taxon>Arundo</taxon>
    </lineage>
</organism>
<reference evidence="1" key="2">
    <citation type="journal article" date="2015" name="Data Brief">
        <title>Shoot transcriptome of the giant reed, Arundo donax.</title>
        <authorList>
            <person name="Barrero R.A."/>
            <person name="Guerrero F.D."/>
            <person name="Moolhuijzen P."/>
            <person name="Goolsby J.A."/>
            <person name="Tidwell J."/>
            <person name="Bellgard S.E."/>
            <person name="Bellgard M.I."/>
        </authorList>
    </citation>
    <scope>NUCLEOTIDE SEQUENCE</scope>
    <source>
        <tissue evidence="1">Shoot tissue taken approximately 20 cm above the soil surface</tissue>
    </source>
</reference>
<proteinExistence type="predicted"/>
<sequence>MRECKPKGTQALLLLHGK</sequence>
<accession>A0A0A9C3H4</accession>